<feature type="compositionally biased region" description="Polar residues" evidence="1">
    <location>
        <begin position="338"/>
        <end position="366"/>
    </location>
</feature>
<dbReference type="InterPro" id="IPR002195">
    <property type="entry name" value="Dihydroorotase_CS"/>
</dbReference>
<dbReference type="HOGENOM" id="CLU_624100_0_0_1"/>
<dbReference type="AlphaFoldDB" id="A0A0C3GA77"/>
<feature type="region of interest" description="Disordered" evidence="1">
    <location>
        <begin position="264"/>
        <end position="408"/>
    </location>
</feature>
<dbReference type="GO" id="GO:0016812">
    <property type="term" value="F:hydrolase activity, acting on carbon-nitrogen (but not peptide) bonds, in cyclic amides"/>
    <property type="evidence" value="ECO:0007669"/>
    <property type="project" value="InterPro"/>
</dbReference>
<protein>
    <recommendedName>
        <fullName evidence="4">RRM domain-containing protein</fullName>
    </recommendedName>
</protein>
<organism evidence="2 3">
    <name type="scientific">Piloderma croceum (strain F 1598)</name>
    <dbReference type="NCBI Taxonomy" id="765440"/>
    <lineage>
        <taxon>Eukaryota</taxon>
        <taxon>Fungi</taxon>
        <taxon>Dikarya</taxon>
        <taxon>Basidiomycota</taxon>
        <taxon>Agaricomycotina</taxon>
        <taxon>Agaricomycetes</taxon>
        <taxon>Agaricomycetidae</taxon>
        <taxon>Atheliales</taxon>
        <taxon>Atheliaceae</taxon>
        <taxon>Piloderma</taxon>
    </lineage>
</organism>
<sequence>MNDRTPIVVAADSLPNSPSFPTISRIDSLRIPRTPPKDINMALLMPGHSGHILRRRRSHLRRWIEDQQYQAHVEPDDFLNENPDDPVERIGTPCNPYLAYPHLSKPSYYPRTLDEVGSMHNYVVVDDVLEDETHVDDDHASVDSDGAEHMSPPASSAIDDSTQDSPSMMRNGPSSFRNFRLPFRPLRAHAISLSGESAASHSSSRLSLFRTPRQSTSTARTIGRHNKSSSLSTLNLTPRGISSDDSVRVSTSVSSSWRWRASVRSHFSSSPAPPKIQVFNSEPRPSMSSTNTYSSALTPPTTYQDEDAEFLSTSPKTLPPNSARSRAKSPVRPLFRNDTGTASVPSLYSGPTSVSHTPETSGSTSALVHKESAIRIPFSPKPIQTQLSPTSSEDDEAQTPVDNLPQLPKIVYPSIGKGSTSRLSLSSLSSLSSPRAEKRKKKLVVSGIGVNDTQKLEAITKWCESFGEVTQILRLPNGDLHVHFRKADVAETVCRVRARVSISGVGSVQLSWFTGEKR</sequence>
<feature type="region of interest" description="Disordered" evidence="1">
    <location>
        <begin position="137"/>
        <end position="176"/>
    </location>
</feature>
<reference evidence="3" key="2">
    <citation type="submission" date="2015-01" db="EMBL/GenBank/DDBJ databases">
        <title>Evolutionary Origins and Diversification of the Mycorrhizal Mutualists.</title>
        <authorList>
            <consortium name="DOE Joint Genome Institute"/>
            <consortium name="Mycorrhizal Genomics Consortium"/>
            <person name="Kohler A."/>
            <person name="Kuo A."/>
            <person name="Nagy L.G."/>
            <person name="Floudas D."/>
            <person name="Copeland A."/>
            <person name="Barry K.W."/>
            <person name="Cichocki N."/>
            <person name="Veneault-Fourrey C."/>
            <person name="LaButti K."/>
            <person name="Lindquist E.A."/>
            <person name="Lipzen A."/>
            <person name="Lundell T."/>
            <person name="Morin E."/>
            <person name="Murat C."/>
            <person name="Riley R."/>
            <person name="Ohm R."/>
            <person name="Sun H."/>
            <person name="Tunlid A."/>
            <person name="Henrissat B."/>
            <person name="Grigoriev I.V."/>
            <person name="Hibbett D.S."/>
            <person name="Martin F."/>
        </authorList>
    </citation>
    <scope>NUCLEOTIDE SEQUENCE [LARGE SCALE GENOMIC DNA]</scope>
    <source>
        <strain evidence="3">F 1598</strain>
    </source>
</reference>
<feature type="compositionally biased region" description="Polar residues" evidence="1">
    <location>
        <begin position="382"/>
        <end position="391"/>
    </location>
</feature>
<feature type="region of interest" description="Disordered" evidence="1">
    <location>
        <begin position="202"/>
        <end position="247"/>
    </location>
</feature>
<feature type="compositionally biased region" description="Polar residues" evidence="1">
    <location>
        <begin position="158"/>
        <end position="168"/>
    </location>
</feature>
<feature type="compositionally biased region" description="Polar residues" evidence="1">
    <location>
        <begin position="286"/>
        <end position="303"/>
    </location>
</feature>
<dbReference type="STRING" id="765440.A0A0C3GA77"/>
<dbReference type="InParanoid" id="A0A0C3GA77"/>
<proteinExistence type="predicted"/>
<keyword evidence="3" id="KW-1185">Reference proteome</keyword>
<gene>
    <name evidence="2" type="ORF">PILCRDRAFT_813581</name>
</gene>
<evidence type="ECO:0000256" key="1">
    <source>
        <dbReference type="SAM" id="MobiDB-lite"/>
    </source>
</evidence>
<name>A0A0C3GA77_PILCF</name>
<evidence type="ECO:0000313" key="2">
    <source>
        <dbReference type="EMBL" id="KIM88614.1"/>
    </source>
</evidence>
<dbReference type="PROSITE" id="PS00482">
    <property type="entry name" value="DIHYDROOROTASE_1"/>
    <property type="match status" value="1"/>
</dbReference>
<feature type="compositionally biased region" description="Low complexity" evidence="1">
    <location>
        <begin position="228"/>
        <end position="237"/>
    </location>
</feature>
<reference evidence="2 3" key="1">
    <citation type="submission" date="2014-04" db="EMBL/GenBank/DDBJ databases">
        <authorList>
            <consortium name="DOE Joint Genome Institute"/>
            <person name="Kuo A."/>
            <person name="Tarkka M."/>
            <person name="Buscot F."/>
            <person name="Kohler A."/>
            <person name="Nagy L.G."/>
            <person name="Floudas D."/>
            <person name="Copeland A."/>
            <person name="Barry K.W."/>
            <person name="Cichocki N."/>
            <person name="Veneault-Fourrey C."/>
            <person name="LaButti K."/>
            <person name="Lindquist E.A."/>
            <person name="Lipzen A."/>
            <person name="Lundell T."/>
            <person name="Morin E."/>
            <person name="Murat C."/>
            <person name="Sun H."/>
            <person name="Tunlid A."/>
            <person name="Henrissat B."/>
            <person name="Grigoriev I.V."/>
            <person name="Hibbett D.S."/>
            <person name="Martin F."/>
            <person name="Nordberg H.P."/>
            <person name="Cantor M.N."/>
            <person name="Hua S.X."/>
        </authorList>
    </citation>
    <scope>NUCLEOTIDE SEQUENCE [LARGE SCALE GENOMIC DNA]</scope>
    <source>
        <strain evidence="2 3">F 1598</strain>
    </source>
</reference>
<accession>A0A0C3GA77</accession>
<dbReference type="OrthoDB" id="3071736at2759"/>
<dbReference type="EMBL" id="KN832976">
    <property type="protein sequence ID" value="KIM88614.1"/>
    <property type="molecule type" value="Genomic_DNA"/>
</dbReference>
<feature type="compositionally biased region" description="Polar residues" evidence="1">
    <location>
        <begin position="311"/>
        <end position="324"/>
    </location>
</feature>
<evidence type="ECO:0008006" key="4">
    <source>
        <dbReference type="Google" id="ProtNLM"/>
    </source>
</evidence>
<feature type="compositionally biased region" description="Basic and acidic residues" evidence="1">
    <location>
        <begin position="137"/>
        <end position="148"/>
    </location>
</feature>
<dbReference type="Proteomes" id="UP000054166">
    <property type="component" value="Unassembled WGS sequence"/>
</dbReference>
<evidence type="ECO:0000313" key="3">
    <source>
        <dbReference type="Proteomes" id="UP000054166"/>
    </source>
</evidence>